<feature type="repeat" description="ANK" evidence="14">
    <location>
        <begin position="248"/>
        <end position="271"/>
    </location>
</feature>
<comment type="catalytic activity">
    <reaction evidence="13">
        <text>L-seryl-[protein] + ATP = O-phospho-L-seryl-[protein] + ADP + H(+)</text>
        <dbReference type="Rhea" id="RHEA:17989"/>
        <dbReference type="Rhea" id="RHEA-COMP:9863"/>
        <dbReference type="Rhea" id="RHEA-COMP:11604"/>
        <dbReference type="ChEBI" id="CHEBI:15378"/>
        <dbReference type="ChEBI" id="CHEBI:29999"/>
        <dbReference type="ChEBI" id="CHEBI:30616"/>
        <dbReference type="ChEBI" id="CHEBI:83421"/>
        <dbReference type="ChEBI" id="CHEBI:456216"/>
        <dbReference type="EC" id="2.7.11.1"/>
    </reaction>
</comment>
<dbReference type="InterPro" id="IPR027417">
    <property type="entry name" value="P-loop_NTPase"/>
</dbReference>
<dbReference type="SUPFAM" id="SSF52058">
    <property type="entry name" value="L domain-like"/>
    <property type="match status" value="1"/>
</dbReference>
<dbReference type="Pfam" id="PF08477">
    <property type="entry name" value="Roc"/>
    <property type="match status" value="1"/>
</dbReference>
<dbReference type="GO" id="GO:0004674">
    <property type="term" value="F:protein serine/threonine kinase activity"/>
    <property type="evidence" value="ECO:0007669"/>
    <property type="project" value="UniProtKB-KW"/>
</dbReference>
<evidence type="ECO:0000256" key="9">
    <source>
        <dbReference type="ARBA" id="ARBA00022777"/>
    </source>
</evidence>
<evidence type="ECO:0000256" key="5">
    <source>
        <dbReference type="ARBA" id="ARBA00022614"/>
    </source>
</evidence>
<comment type="caution">
    <text evidence="19">The sequence shown here is derived from an EMBL/GenBank/DDBJ whole genome shotgun (WGS) entry which is preliminary data.</text>
</comment>
<dbReference type="PROSITE" id="PS50011">
    <property type="entry name" value="PROTEIN_KINASE_DOM"/>
    <property type="match status" value="1"/>
</dbReference>
<evidence type="ECO:0000256" key="2">
    <source>
        <dbReference type="ARBA" id="ARBA00008171"/>
    </source>
</evidence>
<reference evidence="19" key="1">
    <citation type="journal article" date="2023" name="G3 (Bethesda)">
        <title>A reference genome for the long-term kleptoplast-retaining sea slug Elysia crispata morphotype clarki.</title>
        <authorList>
            <person name="Eastman K.E."/>
            <person name="Pendleton A.L."/>
            <person name="Shaikh M.A."/>
            <person name="Suttiyut T."/>
            <person name="Ogas R."/>
            <person name="Tomko P."/>
            <person name="Gavelis G."/>
            <person name="Widhalm J.R."/>
            <person name="Wisecaver J.H."/>
        </authorList>
    </citation>
    <scope>NUCLEOTIDE SEQUENCE</scope>
    <source>
        <strain evidence="19">ECLA1</strain>
    </source>
</reference>
<dbReference type="InterPro" id="IPR017441">
    <property type="entry name" value="Protein_kinase_ATP_BS"/>
</dbReference>
<dbReference type="SMART" id="SM00369">
    <property type="entry name" value="LRR_TYP"/>
    <property type="match status" value="7"/>
</dbReference>
<dbReference type="SUPFAM" id="SSF48403">
    <property type="entry name" value="Ankyrin repeat"/>
    <property type="match status" value="2"/>
</dbReference>
<evidence type="ECO:0000256" key="7">
    <source>
        <dbReference type="ARBA" id="ARBA00022737"/>
    </source>
</evidence>
<dbReference type="InterPro" id="IPR002110">
    <property type="entry name" value="Ankyrin_rpt"/>
</dbReference>
<keyword evidence="11 14" id="KW-0040">ANK repeat</keyword>
<feature type="domain" description="Protein kinase" evidence="17">
    <location>
        <begin position="2067"/>
        <end position="2357"/>
    </location>
</feature>
<organism evidence="19 20">
    <name type="scientific">Elysia crispata</name>
    <name type="common">lettuce slug</name>
    <dbReference type="NCBI Taxonomy" id="231223"/>
    <lineage>
        <taxon>Eukaryota</taxon>
        <taxon>Metazoa</taxon>
        <taxon>Spiralia</taxon>
        <taxon>Lophotrochozoa</taxon>
        <taxon>Mollusca</taxon>
        <taxon>Gastropoda</taxon>
        <taxon>Heterobranchia</taxon>
        <taxon>Euthyneura</taxon>
        <taxon>Panpulmonata</taxon>
        <taxon>Sacoglossa</taxon>
        <taxon>Placobranchoidea</taxon>
        <taxon>Plakobranchidae</taxon>
        <taxon>Elysia</taxon>
    </lineage>
</organism>
<feature type="compositionally biased region" description="Polar residues" evidence="16">
    <location>
        <begin position="1938"/>
        <end position="1958"/>
    </location>
</feature>
<feature type="compositionally biased region" description="Basic and acidic residues" evidence="16">
    <location>
        <begin position="596"/>
        <end position="614"/>
    </location>
</feature>
<dbReference type="SUPFAM" id="SSF50978">
    <property type="entry name" value="WD40 repeat-like"/>
    <property type="match status" value="1"/>
</dbReference>
<feature type="repeat" description="ANK" evidence="14">
    <location>
        <begin position="181"/>
        <end position="213"/>
    </location>
</feature>
<dbReference type="PROSITE" id="PS51450">
    <property type="entry name" value="LRR"/>
    <property type="match status" value="4"/>
</dbReference>
<dbReference type="GO" id="GO:0005737">
    <property type="term" value="C:cytoplasm"/>
    <property type="evidence" value="ECO:0007669"/>
    <property type="project" value="UniProtKB-ARBA"/>
</dbReference>
<gene>
    <name evidence="19" type="ORF">RRG08_011777</name>
</gene>
<dbReference type="GO" id="GO:0005525">
    <property type="term" value="F:GTP binding"/>
    <property type="evidence" value="ECO:0007669"/>
    <property type="project" value="UniProtKB-KW"/>
</dbReference>
<evidence type="ECO:0000256" key="13">
    <source>
        <dbReference type="ARBA" id="ARBA00048679"/>
    </source>
</evidence>
<dbReference type="PROSITE" id="PS50297">
    <property type="entry name" value="ANK_REP_REGION"/>
    <property type="match status" value="6"/>
</dbReference>
<dbReference type="InterPro" id="IPR036322">
    <property type="entry name" value="WD40_repeat_dom_sf"/>
</dbReference>
<evidence type="ECO:0000256" key="15">
    <source>
        <dbReference type="PROSITE-ProRule" id="PRU10141"/>
    </source>
</evidence>
<keyword evidence="20" id="KW-1185">Reference proteome</keyword>
<evidence type="ECO:0000256" key="1">
    <source>
        <dbReference type="ARBA" id="ARBA00001946"/>
    </source>
</evidence>
<feature type="region of interest" description="Disordered" evidence="16">
    <location>
        <begin position="561"/>
        <end position="629"/>
    </location>
</feature>
<accession>A0AAE1DHI5</accession>
<dbReference type="PANTHER" id="PTHR24198">
    <property type="entry name" value="ANKYRIN REPEAT AND PROTEIN KINASE DOMAIN-CONTAINING PROTEIN"/>
    <property type="match status" value="1"/>
</dbReference>
<evidence type="ECO:0000313" key="19">
    <source>
        <dbReference type="EMBL" id="KAK3770732.1"/>
    </source>
</evidence>
<feature type="repeat" description="ANK" evidence="14">
    <location>
        <begin position="313"/>
        <end position="345"/>
    </location>
</feature>
<dbReference type="Pfam" id="PF13855">
    <property type="entry name" value="LRR_8"/>
    <property type="match status" value="1"/>
</dbReference>
<dbReference type="Gene3D" id="3.40.50.300">
    <property type="entry name" value="P-loop containing nucleotide triphosphate hydrolases"/>
    <property type="match status" value="1"/>
</dbReference>
<dbReference type="Gene3D" id="3.30.200.20">
    <property type="entry name" value="Phosphorylase Kinase, domain 1"/>
    <property type="match status" value="1"/>
</dbReference>
<dbReference type="InterPro" id="IPR001611">
    <property type="entry name" value="Leu-rich_rpt"/>
</dbReference>
<dbReference type="InterPro" id="IPR011009">
    <property type="entry name" value="Kinase-like_dom_sf"/>
</dbReference>
<comment type="catalytic activity">
    <reaction evidence="12">
        <text>L-threonyl-[protein] + ATP = O-phospho-L-threonyl-[protein] + ADP + H(+)</text>
        <dbReference type="Rhea" id="RHEA:46608"/>
        <dbReference type="Rhea" id="RHEA-COMP:11060"/>
        <dbReference type="Rhea" id="RHEA-COMP:11605"/>
        <dbReference type="ChEBI" id="CHEBI:15378"/>
        <dbReference type="ChEBI" id="CHEBI:30013"/>
        <dbReference type="ChEBI" id="CHEBI:30616"/>
        <dbReference type="ChEBI" id="CHEBI:61977"/>
        <dbReference type="ChEBI" id="CHEBI:456216"/>
        <dbReference type="EC" id="2.7.11.1"/>
    </reaction>
</comment>
<dbReference type="Pfam" id="PF16095">
    <property type="entry name" value="COR-A"/>
    <property type="match status" value="1"/>
</dbReference>
<dbReference type="PANTHER" id="PTHR24198:SF165">
    <property type="entry name" value="ANKYRIN REPEAT-CONTAINING PROTEIN-RELATED"/>
    <property type="match status" value="1"/>
</dbReference>
<evidence type="ECO:0000313" key="20">
    <source>
        <dbReference type="Proteomes" id="UP001283361"/>
    </source>
</evidence>
<feature type="repeat" description="ANK" evidence="14">
    <location>
        <begin position="42"/>
        <end position="74"/>
    </location>
</feature>
<dbReference type="Pfam" id="PF13637">
    <property type="entry name" value="Ank_4"/>
    <property type="match status" value="1"/>
</dbReference>
<keyword evidence="4" id="KW-0723">Serine/threonine-protein kinase</keyword>
<dbReference type="EMBL" id="JAWDGP010003789">
    <property type="protein sequence ID" value="KAK3770732.1"/>
    <property type="molecule type" value="Genomic_DNA"/>
</dbReference>
<keyword evidence="10 15" id="KW-0067">ATP-binding</keyword>
<dbReference type="EC" id="2.7.11.1" evidence="3"/>
<feature type="binding site" evidence="15">
    <location>
        <position position="2100"/>
    </location>
    <ligand>
        <name>ATP</name>
        <dbReference type="ChEBI" id="CHEBI:30616"/>
    </ligand>
</feature>
<feature type="compositionally biased region" description="Low complexity" evidence="16">
    <location>
        <begin position="810"/>
        <end position="833"/>
    </location>
</feature>
<dbReference type="GO" id="GO:0009966">
    <property type="term" value="P:regulation of signal transduction"/>
    <property type="evidence" value="ECO:0007669"/>
    <property type="project" value="UniProtKB-ARBA"/>
</dbReference>
<dbReference type="InterPro" id="IPR020859">
    <property type="entry name" value="ROC"/>
</dbReference>
<evidence type="ECO:0000259" key="18">
    <source>
        <dbReference type="PROSITE" id="PS51424"/>
    </source>
</evidence>
<dbReference type="SMART" id="SM00220">
    <property type="entry name" value="S_TKc"/>
    <property type="match status" value="1"/>
</dbReference>
<comment type="similarity">
    <text evidence="2">Belongs to the protein kinase superfamily. TKL Ser/Thr protein kinase family. ROCO subfamily.</text>
</comment>
<evidence type="ECO:0000256" key="12">
    <source>
        <dbReference type="ARBA" id="ARBA00047899"/>
    </source>
</evidence>
<protein>
    <recommendedName>
        <fullName evidence="3">non-specific serine/threonine protein kinase</fullName>
        <ecNumber evidence="3">2.7.11.1</ecNumber>
    </recommendedName>
</protein>
<dbReference type="PROSITE" id="PS51424">
    <property type="entry name" value="ROC"/>
    <property type="match status" value="1"/>
</dbReference>
<keyword evidence="7" id="KW-0677">Repeat</keyword>
<dbReference type="InterPro" id="IPR003591">
    <property type="entry name" value="Leu-rich_rpt_typical-subtyp"/>
</dbReference>
<evidence type="ECO:0000256" key="6">
    <source>
        <dbReference type="ARBA" id="ARBA00022679"/>
    </source>
</evidence>
<evidence type="ECO:0000256" key="11">
    <source>
        <dbReference type="ARBA" id="ARBA00023043"/>
    </source>
</evidence>
<proteinExistence type="inferred from homology"/>
<dbReference type="PROSITE" id="PS00107">
    <property type="entry name" value="PROTEIN_KINASE_ATP"/>
    <property type="match status" value="1"/>
</dbReference>
<evidence type="ECO:0000256" key="10">
    <source>
        <dbReference type="ARBA" id="ARBA00022840"/>
    </source>
</evidence>
<dbReference type="SMART" id="SM00248">
    <property type="entry name" value="ANK"/>
    <property type="match status" value="8"/>
</dbReference>
<dbReference type="InterPro" id="IPR036770">
    <property type="entry name" value="Ankyrin_rpt-contain_sf"/>
</dbReference>
<evidence type="ECO:0000256" key="8">
    <source>
        <dbReference type="ARBA" id="ARBA00022741"/>
    </source>
</evidence>
<feature type="repeat" description="ANK" evidence="14">
    <location>
        <begin position="214"/>
        <end position="236"/>
    </location>
</feature>
<evidence type="ECO:0000256" key="4">
    <source>
        <dbReference type="ARBA" id="ARBA00022527"/>
    </source>
</evidence>
<feature type="region of interest" description="Disordered" evidence="16">
    <location>
        <begin position="1022"/>
        <end position="1069"/>
    </location>
</feature>
<dbReference type="GO" id="GO:0005524">
    <property type="term" value="F:ATP binding"/>
    <property type="evidence" value="ECO:0007669"/>
    <property type="project" value="UniProtKB-UniRule"/>
</dbReference>
<dbReference type="Gene3D" id="1.10.510.10">
    <property type="entry name" value="Transferase(Phosphotransferase) domain 1"/>
    <property type="match status" value="1"/>
</dbReference>
<dbReference type="InterPro" id="IPR008271">
    <property type="entry name" value="Ser/Thr_kinase_AS"/>
</dbReference>
<dbReference type="SUPFAM" id="SSF56112">
    <property type="entry name" value="Protein kinase-like (PK-like)"/>
    <property type="match status" value="1"/>
</dbReference>
<sequence>MSENDCWPGQLIHQATLFNNVELLQCVLQGDERAYINSKDICGRTPVYTAVSNDALQCLHILLDHGADMNLQAGPRCHNMTPLHEAVMNRRMDALALLVSRGADLSLIDESGQTPLALAKCLNHQDVVEVIEMEQEKKKGLLEQLSVELCEACAKGSTEEVEKLLEKTGPYKKRVINMDTKGLSPLGITAKCGHLDILNLLLSQGAACTSQKDTGLTLLHLACESGNNDIVTVLLQTFPELIYVRSVDHQTPLHSAVASNKVETVRLLLSHTYPSISQSFQEHHFDSSSESGHGKPASLLEDGLLEVNARDASGDTPLHIACKNGYYEIAQLLLYFKVKIPLTGRESNLRLPHTSSFSSRSALLEMTPKSEEDRYYCSDALFEDDTTDGLEEKSEDGFADISPELDKENGPSSDSDISPACPFPTLPLHGERTRKYFCYLFPVKVNLPNSNGFSAFHTAISYKQPNILQQILCARSPLPNKIQLKTGEESVLMFAYAYRNVQVLQLLLFHGHQDVESRLLSSAFLSRDREVQCLLLTHKSSRDMSHNINKTEMRRLSTLLAQQPSRGTDPVELSQPDTVEEQQIVPLKDNAGFPVDNDKGPPTERFKVSGKEKGASGQTQGDGSKLRPSDFFAKTSFRSRGSSHDPDYKRRFPTVAVAMVWDNIGMLNTLETSCLEEACRLHNPMMSLDLHRAVYLCAITKVDISKNSFEQLPPVLLGLPSLVILKASRNLISSISEDLAVSVNLPALEELHLNENKLTHIPRFLFHLPMLKYLDLSVNRLTELPVEMWETPALVTLRLSSNALSCLPTSVSSPAGGQGSGSSQHVSRWQQQQKESRQRRRSSSSSFQSQSRLFCSSSTGAVSGYDTGCDTPIYIVGANADDPVDFLLLSPQEVTTNPLVRVNKWGTGVTVVDRDPWKGVGMPSSGLKQLWLNRNRFKSIPPCLPCCAPNLEILVMSENPLTSVGLISDYPAGLLELDLSRTGLVSTDQWKLVTDPAEVVCYAPVASLQSAKCSVISLDGSFSSPGTNRVQKRSSSTSAAGFDMGGRGNSSTSSSPGPRDMMSYSPPCPHRGHSSLVRLEKLHLSFNYLTSIALSKAKDSSKDSRSLDTNSICSMESEEIQGRLLFPNISELDLSCNKLTSLSPDIGEHVSLKILTLRGNTKLKELPPKLGLLKSLWKLELELCPLDGAIQDFILNSRYPVKDILGFLQSVLEESTVYNSMNLMFVGFHSIGKTSLLQKLCERGRTLQKSTHWRDRVNKEVGKKQTTLLSTVGIDINELLLEKRTKGPVVFRTWDFGGQKEYYATHQYFLSPRSLYLVVWSIIDGERGVESLLQWLINIQARAPGAPVIIVGTHLDILKDKATRRNFPEDFEESMMLLIQKMFLSNPEPDKSGLPNILAAVNVSCKTGENIRILVDMIYENSFELKHPRSRTQHLIGQKIPRKYLLLQSIIRELAFERLKLDKEPVLNRSKYTLCVQNKMMEHGVTFRDVEELEQATRFLHENGVLFHYDDLPLKDLFFLDPQWLCDQLAKVITVKEINNFAQRGVMRLKSLEFLFKSARSQIGDYITNLLNKFEVALQFDKEYLLLPSLLPTETELLEMARRKSDVRIPLRKPSESSVGLGVDDQSSGHVTLRSKRSGRTLAEGLPKVLHVGSSVFYTGSHIYQEPVSLSSLRDSSLLTLLAVNPTSNPIFSLCRLYFMTYFPSGFWSRLITRVLADGSFYNIVRDLFHLPVDLLHRSPEVKVLAERGPEWRCWQTGFELFYLGFEVMRIREVFFSTSSYFCDYSQCRIKCSIDNEWSFLDVLNSKILEITFPTDSLKFHVASKDGPQLQNLDESKPSSIVYREEVATTKLLVKIVEHVDNLLQDWYPDLGEQRFSQNCEGRYLVTRVVPCPQCLHQEMIRQKRSQNDVNPWFFLNPDVPDMCMPVVVSDKARASSGDVSSASMNGTGLRGRSQTMPNGALDPQDGGSEAVDNLPVTRPRTLTEGQTFIYNIDNPDSESVVFTWLVERCMLDVLEGVDSVCPMHGSVSPLYLLGSREGLTRQQFVTPDVAFQDQFQDLLLPTSSHLDIGPCVGKGNFGEVHEGLLLRKESHQSQHVAVKILFKQAQARSDLKRGFQGSMEHACSAYLTARQEVSILTRLQHEHIVPLVGLCLRPLALLLDLAPKGDLSSRLEELHSQGELLPLFVIKQVAMQVANALAYLHSENIIYRDLKSENVLIWELPDTADAHPLSHVDVKLADYGISRTVLPTGARGFGGTPPYIAPEILQHAGKGTYSAKVDVYSFGMFMFEILTCRAPFANVSNINNLICQGERPSLTVQEAERCPSYMLDLMSLCWSHCPDDRPSMDGVLGICSSTQFCHLQDVMTLGPDVQIYCGCPVYTPSSLINDMSSCSDNISLAGGATSFQQSSMPQIWLSSGFHGNNGLEIFTFNHARRVDTYRTISLLGPPILAICVYDSLVWCLNSEGLIQIFQSESLSVVHQIQLPLASSNSANGTSQRSTLLGLYPCPLHQCVLSVGSEGTVYTVEEPLGGLLTGEAIVRSASLMFLPNNGKTKEQETEKAEEDSEVKKSIKCYCSTLVITENSCELWVGQGMGQIAVWDVSNCLISYLSHGNKITSSSASCAFIITQADASGLSRYVWSYNYPGSIICQWDATTKMITRRLDCSQIVSTVTTPVLDVSERFDYGLQTKEGKGGQVSTLSAIQRFLYVGTTRGCLLVTDAVSLSPLCVFQCHAAQDFYLKLVLPVTQVEKGRGQGGELGAVAEEALVDDQEEEEEAGSDGTSKLAMPAVVSIGKGYCNTLKVFHPGLDSINTGMDDETTAQVDPFANHTFMLTWNAADWDLY</sequence>
<keyword evidence="6" id="KW-0808">Transferase</keyword>
<dbReference type="InterPro" id="IPR032171">
    <property type="entry name" value="COR-A"/>
</dbReference>
<dbReference type="Proteomes" id="UP001283361">
    <property type="component" value="Unassembled WGS sequence"/>
</dbReference>
<keyword evidence="5" id="KW-0433">Leucine-rich repeat</keyword>
<dbReference type="SUPFAM" id="SSF52540">
    <property type="entry name" value="P-loop containing nucleoside triphosphate hydrolases"/>
    <property type="match status" value="1"/>
</dbReference>
<feature type="repeat" description="ANK" evidence="14">
    <location>
        <begin position="78"/>
        <end position="110"/>
    </location>
</feature>
<dbReference type="SMART" id="SM00364">
    <property type="entry name" value="LRR_BAC"/>
    <property type="match status" value="6"/>
</dbReference>
<dbReference type="PROSITE" id="PS50088">
    <property type="entry name" value="ANK_REPEAT"/>
    <property type="match status" value="6"/>
</dbReference>
<evidence type="ECO:0000256" key="14">
    <source>
        <dbReference type="PROSITE-ProRule" id="PRU00023"/>
    </source>
</evidence>
<feature type="domain" description="Roc" evidence="18">
    <location>
        <begin position="1214"/>
        <end position="1425"/>
    </location>
</feature>
<keyword evidence="9" id="KW-0418">Kinase</keyword>
<dbReference type="Pfam" id="PF12796">
    <property type="entry name" value="Ank_2"/>
    <property type="match status" value="2"/>
</dbReference>
<dbReference type="InterPro" id="IPR032675">
    <property type="entry name" value="LRR_dom_sf"/>
</dbReference>
<feature type="region of interest" description="Disordered" evidence="16">
    <location>
        <begin position="810"/>
        <end position="847"/>
    </location>
</feature>
<dbReference type="Gene3D" id="1.25.40.20">
    <property type="entry name" value="Ankyrin repeat-containing domain"/>
    <property type="match status" value="3"/>
</dbReference>
<feature type="region of interest" description="Disordered" evidence="16">
    <location>
        <begin position="388"/>
        <end position="418"/>
    </location>
</feature>
<dbReference type="Gene3D" id="3.30.70.1390">
    <property type="entry name" value="ROC domain from the Parkinson's disease-associated leucine-rich repeat kinase 2"/>
    <property type="match status" value="1"/>
</dbReference>
<evidence type="ECO:0000256" key="3">
    <source>
        <dbReference type="ARBA" id="ARBA00012513"/>
    </source>
</evidence>
<dbReference type="PROSITE" id="PS00108">
    <property type="entry name" value="PROTEIN_KINASE_ST"/>
    <property type="match status" value="1"/>
</dbReference>
<comment type="cofactor">
    <cofactor evidence="1">
        <name>Mg(2+)</name>
        <dbReference type="ChEBI" id="CHEBI:18420"/>
    </cofactor>
</comment>
<dbReference type="Gene3D" id="3.80.10.10">
    <property type="entry name" value="Ribonuclease Inhibitor"/>
    <property type="match status" value="3"/>
</dbReference>
<keyword evidence="8 15" id="KW-0547">Nucleotide-binding</keyword>
<feature type="compositionally biased region" description="Polar residues" evidence="16">
    <location>
        <begin position="1022"/>
        <end position="1039"/>
    </location>
</feature>
<dbReference type="InterPro" id="IPR001245">
    <property type="entry name" value="Ser-Thr/Tyr_kinase_cat_dom"/>
</dbReference>
<name>A0AAE1DHI5_9GAST</name>
<dbReference type="Pfam" id="PF07714">
    <property type="entry name" value="PK_Tyr_Ser-Thr"/>
    <property type="match status" value="1"/>
</dbReference>
<evidence type="ECO:0000259" key="17">
    <source>
        <dbReference type="PROSITE" id="PS50011"/>
    </source>
</evidence>
<evidence type="ECO:0000256" key="16">
    <source>
        <dbReference type="SAM" id="MobiDB-lite"/>
    </source>
</evidence>
<feature type="region of interest" description="Disordered" evidence="16">
    <location>
        <begin position="1937"/>
        <end position="1975"/>
    </location>
</feature>
<dbReference type="InterPro" id="IPR000719">
    <property type="entry name" value="Prot_kinase_dom"/>
</dbReference>